<sequence length="1636" mass="186260">AVAELAKEYKESGEPITDDSTNLHKFSYKLEYLLQFDQKEKTTFLGTKKDYWEYFTDCLAKIKGANDGIRFVKSITELKTSLGKGRAFIRYSLVHQRLADTLQQCLMNERVTSDWYYARSPFLKPHLSADIINHLYELNEVQFDVASRGHDLDASWPTFARRTLGSANSPGHMWKPPSRSSSINSLASTYSQQAPEFPSSPDYGQGLLNDLNESLPACSEDVSTVEDLRLELDQSELKQRELLDKVQQLGEESAELRGVVVELQRQLEVSLAAHEEQQGLQGELKVLQKREHDLSRELEALRSGEKAREAEQQLLQVKLAAAEGKNIELLAKLDGVLNEKGQQAASYFDSAQKIHELLDRLKEAEKGKIEAVAEVEEKRRQTERLEEELRFKEAAAKDGETKLGALVASASEEKDKLEAKVVEQCSALDKLQGALTVKEKEASNLQRQLQDLQRSLEQKEEEVEEVKRRAHQDKDELQKNAVQQIEAKNQSLTKERDKLTTNLAELEALRASEKQLRGQLDDTKMTVDEKEKHLREENCKLDESLQRATMAAKLSEATSKRLEQENQSLREEQDTIGELEKNLGASRKNEASLQEQLQAKEVQLESKEKYLATCAKQTDLIEKITSEKQLEVSMKDVSRLQAEILDLRVQLKVQTQALNQKHVTELMECKKKEEALIVQRDREVAAHAELAISAAALREQLSTLKTENERLAVESSETREGLHRANTEMAELGMTICKLSAEKEEAREHWEGDAARIEELEKEEQLEKAKNQMQSIKDSSREEAEAIRFQMSSESMNHQAQVKTVNEQLDKVNAQLQEEQKNVSSLQAKVSELEALNEQYLELTGEKDAHITKTETIIRESESEIQQLRDAVTRAEETRLAVQITCEELKQKLNTTEADKQSQILTMTAEIDDLNRTKTNLEERLIELLRDKDALWQKSDALEFEQKLRAEERWWLVDKEATHCLGCQGQFTWWLRRHHCRLCGRIFCYYCSNNFVMTKHSGKKERCCRDCYTQHSAVVERFTEAELSPSDTQPPPHGAGPQPPPEPAPYKPTPRVTVSDPSNRSDNGAYDIITEEEVNGVYDSDTTSQTTGGSQEGEQDRPPGALDTGTGDVNPDDPEEQVPTVQDSEINLLKSGEVTMAVPLSLDDISQFGDGSREVFIKSSCYSVITVAVADCGPTISWMFSSEPKSISFSVVYRESTDTQVEQSKVLIPLTRCSSHKETIQGQLKVRHPGLYTLIFDNSFSRYETPDIKLQRQQRKSAPHSLLKIEGNICKALSSLHPECEFIFQLEKEERNCLRYIAEQGNRSTEGSVSRNCTDGGWSRLFPPYHIACSVDDDIPETEQSYFATVKLIYTVGYSVSLVVLAVAVLILLVFRRLRCARNLIHIQLFITFILKAVAVFLKDAALFSSDDTNHCTLSTFACKASVVFCHYCVMANFFWLMVEALYLNSLLLSSFYHSRRCLWGFSLLGWGVPVLFIVLWIGSRMFFEDTECWDINEDSPYWWIIKGPIVVSIAVNFMLFMNIIRILIQKLNPRLIQFNNSSQYRRLTKSTLLLIPLFGTHYMFFNFLPDYFNVNLRLCIELCMGSFQGLLVAILYCFLNQEVQKEVHMQWLRWQEGSYGVVSPAAKGSQMDTPF</sequence>
<accession>A0ACB8WM83</accession>
<comment type="caution">
    <text evidence="1">The sequence shown here is derived from an EMBL/GenBank/DDBJ whole genome shotgun (WGS) entry which is preliminary data.</text>
</comment>
<feature type="non-terminal residue" evidence="1">
    <location>
        <position position="1"/>
    </location>
</feature>
<keyword evidence="2" id="KW-1185">Reference proteome</keyword>
<reference evidence="1" key="1">
    <citation type="submission" date="2022-04" db="EMBL/GenBank/DDBJ databases">
        <title>Jade perch genome.</title>
        <authorList>
            <person name="Chao B."/>
        </authorList>
    </citation>
    <scope>NUCLEOTIDE SEQUENCE</scope>
    <source>
        <strain evidence="1">CB-2022</strain>
    </source>
</reference>
<dbReference type="Proteomes" id="UP000831701">
    <property type="component" value="Chromosome 8"/>
</dbReference>
<evidence type="ECO:0000313" key="2">
    <source>
        <dbReference type="Proteomes" id="UP000831701"/>
    </source>
</evidence>
<dbReference type="EMBL" id="CM041538">
    <property type="protein sequence ID" value="KAI3368826.1"/>
    <property type="molecule type" value="Genomic_DNA"/>
</dbReference>
<name>A0ACB8WM83_9TELE</name>
<organism evidence="1 2">
    <name type="scientific">Scortum barcoo</name>
    <name type="common">barcoo grunter</name>
    <dbReference type="NCBI Taxonomy" id="214431"/>
    <lineage>
        <taxon>Eukaryota</taxon>
        <taxon>Metazoa</taxon>
        <taxon>Chordata</taxon>
        <taxon>Craniata</taxon>
        <taxon>Vertebrata</taxon>
        <taxon>Euteleostomi</taxon>
        <taxon>Actinopterygii</taxon>
        <taxon>Neopterygii</taxon>
        <taxon>Teleostei</taxon>
        <taxon>Neoteleostei</taxon>
        <taxon>Acanthomorphata</taxon>
        <taxon>Eupercaria</taxon>
        <taxon>Centrarchiformes</taxon>
        <taxon>Terapontoidei</taxon>
        <taxon>Terapontidae</taxon>
        <taxon>Scortum</taxon>
    </lineage>
</organism>
<proteinExistence type="predicted"/>
<gene>
    <name evidence="1" type="ORF">L3Q82_025808</name>
</gene>
<protein>
    <submittedName>
        <fullName evidence="1">Uncharacterized protein</fullName>
    </submittedName>
</protein>
<evidence type="ECO:0000313" key="1">
    <source>
        <dbReference type="EMBL" id="KAI3368826.1"/>
    </source>
</evidence>